<dbReference type="InterPro" id="IPR016193">
    <property type="entry name" value="Cytidine_deaminase-like"/>
</dbReference>
<dbReference type="GO" id="GO:0005737">
    <property type="term" value="C:cytoplasm"/>
    <property type="evidence" value="ECO:0007669"/>
    <property type="project" value="TreeGrafter"/>
</dbReference>
<name>A0A7V2F430_UNCEI</name>
<dbReference type="EMBL" id="DSEC01000575">
    <property type="protein sequence ID" value="HER44387.1"/>
    <property type="molecule type" value="Genomic_DNA"/>
</dbReference>
<keyword evidence="3 7" id="KW-0479">Metal-binding</keyword>
<dbReference type="PROSITE" id="PS00903">
    <property type="entry name" value="CYT_DCMP_DEAMINASES_1"/>
    <property type="match status" value="1"/>
</dbReference>
<dbReference type="Gene3D" id="3.40.140.10">
    <property type="entry name" value="Cytidine Deaminase, domain 2"/>
    <property type="match status" value="1"/>
</dbReference>
<evidence type="ECO:0000256" key="5">
    <source>
        <dbReference type="ARBA" id="ARBA00022833"/>
    </source>
</evidence>
<reference evidence="9" key="1">
    <citation type="journal article" date="2020" name="mSystems">
        <title>Genome- and Community-Level Interaction Insights into Carbon Utilization and Element Cycling Functions of Hydrothermarchaeota in Hydrothermal Sediment.</title>
        <authorList>
            <person name="Zhou Z."/>
            <person name="Liu Y."/>
            <person name="Xu W."/>
            <person name="Pan J."/>
            <person name="Luo Z.H."/>
            <person name="Li M."/>
        </authorList>
    </citation>
    <scope>NUCLEOTIDE SEQUENCE [LARGE SCALE GENOMIC DNA]</scope>
    <source>
        <strain evidence="9">SpSt-1233</strain>
    </source>
</reference>
<proteinExistence type="inferred from homology"/>
<feature type="binding site" evidence="7">
    <location>
        <position position="106"/>
    </location>
    <ligand>
        <name>Zn(2+)</name>
        <dbReference type="ChEBI" id="CHEBI:29105"/>
        <note>catalytic</note>
    </ligand>
</feature>
<evidence type="ECO:0000256" key="1">
    <source>
        <dbReference type="ARBA" id="ARBA00001947"/>
    </source>
</evidence>
<dbReference type="PIRSF" id="PIRSF006019">
    <property type="entry name" value="dCMP_deaminase"/>
    <property type="match status" value="1"/>
</dbReference>
<gene>
    <name evidence="9" type="ORF">ENO08_08005</name>
</gene>
<protein>
    <submittedName>
        <fullName evidence="9">Cytidine deaminase</fullName>
    </submittedName>
</protein>
<dbReference type="InterPro" id="IPR035105">
    <property type="entry name" value="Deoxycytidylate_deaminase_dom"/>
</dbReference>
<comment type="similarity">
    <text evidence="2">Belongs to the cytidine and deoxycytidylate deaminase family.</text>
</comment>
<comment type="caution">
    <text evidence="9">The sequence shown here is derived from an EMBL/GenBank/DDBJ whole genome shotgun (WGS) entry which is preliminary data.</text>
</comment>
<dbReference type="AlphaFoldDB" id="A0A7V2F430"/>
<dbReference type="Proteomes" id="UP000886069">
    <property type="component" value="Unassembled WGS sequence"/>
</dbReference>
<evidence type="ECO:0000256" key="7">
    <source>
        <dbReference type="PIRSR" id="PIRSR006019-2"/>
    </source>
</evidence>
<dbReference type="GO" id="GO:0006220">
    <property type="term" value="P:pyrimidine nucleotide metabolic process"/>
    <property type="evidence" value="ECO:0007669"/>
    <property type="project" value="InterPro"/>
</dbReference>
<dbReference type="PROSITE" id="PS51747">
    <property type="entry name" value="CYT_DCMP_DEAMINASES_2"/>
    <property type="match status" value="1"/>
</dbReference>
<evidence type="ECO:0000256" key="6">
    <source>
        <dbReference type="PIRSR" id="PIRSR006019-1"/>
    </source>
</evidence>
<dbReference type="InterPro" id="IPR002125">
    <property type="entry name" value="CMP_dCMP_dom"/>
</dbReference>
<dbReference type="CDD" id="cd01286">
    <property type="entry name" value="deoxycytidylate_deaminase"/>
    <property type="match status" value="1"/>
</dbReference>
<feature type="domain" description="CMP/dCMP-type deaminase" evidence="8">
    <location>
        <begin position="5"/>
        <end position="143"/>
    </location>
</feature>
<organism evidence="9">
    <name type="scientific">Eiseniibacteriota bacterium</name>
    <dbReference type="NCBI Taxonomy" id="2212470"/>
    <lineage>
        <taxon>Bacteria</taxon>
        <taxon>Candidatus Eiseniibacteriota</taxon>
    </lineage>
</organism>
<feature type="binding site" evidence="7">
    <location>
        <position position="109"/>
    </location>
    <ligand>
        <name>Zn(2+)</name>
        <dbReference type="ChEBI" id="CHEBI:29105"/>
        <note>catalytic</note>
    </ligand>
</feature>
<evidence type="ECO:0000256" key="4">
    <source>
        <dbReference type="ARBA" id="ARBA00022801"/>
    </source>
</evidence>
<dbReference type="InterPro" id="IPR015517">
    <property type="entry name" value="dCMP_deaminase-rel"/>
</dbReference>
<dbReference type="Pfam" id="PF00383">
    <property type="entry name" value="dCMP_cyt_deam_1"/>
    <property type="match status" value="1"/>
</dbReference>
<dbReference type="SUPFAM" id="SSF53927">
    <property type="entry name" value="Cytidine deaminase-like"/>
    <property type="match status" value="1"/>
</dbReference>
<dbReference type="GO" id="GO:0004132">
    <property type="term" value="F:dCMP deaminase activity"/>
    <property type="evidence" value="ECO:0007669"/>
    <property type="project" value="InterPro"/>
</dbReference>
<dbReference type="GO" id="GO:0008270">
    <property type="term" value="F:zinc ion binding"/>
    <property type="evidence" value="ECO:0007669"/>
    <property type="project" value="InterPro"/>
</dbReference>
<comment type="cofactor">
    <cofactor evidence="1 7">
        <name>Zn(2+)</name>
        <dbReference type="ChEBI" id="CHEBI:29105"/>
    </cofactor>
</comment>
<dbReference type="PANTHER" id="PTHR11086:SF18">
    <property type="entry name" value="DEOXYCYTIDYLATE DEAMINASE"/>
    <property type="match status" value="1"/>
</dbReference>
<sequence>MERPTWDEYFMKITRLVAERSTCLRRKVGAVIVKDKRIISTGYNGAPRKLRHCLEIGCLREQMGIPSGERHEMCRGVHAEQNAIIQAASGGVSMEGSTMYCTTAPCSTCAKMIINAGIERLVLGGKYPDRLGEDLIREAGITTDYMILQASPGEAG</sequence>
<evidence type="ECO:0000313" key="9">
    <source>
        <dbReference type="EMBL" id="HER44387.1"/>
    </source>
</evidence>
<feature type="binding site" evidence="7">
    <location>
        <position position="78"/>
    </location>
    <ligand>
        <name>Zn(2+)</name>
        <dbReference type="ChEBI" id="CHEBI:29105"/>
        <note>catalytic</note>
    </ligand>
</feature>
<evidence type="ECO:0000259" key="8">
    <source>
        <dbReference type="PROSITE" id="PS51747"/>
    </source>
</evidence>
<evidence type="ECO:0000256" key="3">
    <source>
        <dbReference type="ARBA" id="ARBA00022723"/>
    </source>
</evidence>
<dbReference type="PANTHER" id="PTHR11086">
    <property type="entry name" value="DEOXYCYTIDYLATE DEAMINASE-RELATED"/>
    <property type="match status" value="1"/>
</dbReference>
<accession>A0A7V2F430</accession>
<evidence type="ECO:0000256" key="2">
    <source>
        <dbReference type="ARBA" id="ARBA00006576"/>
    </source>
</evidence>
<keyword evidence="5 7" id="KW-0862">Zinc</keyword>
<keyword evidence="4" id="KW-0378">Hydrolase</keyword>
<dbReference type="InterPro" id="IPR016473">
    <property type="entry name" value="dCMP_deaminase"/>
</dbReference>
<feature type="active site" description="Proton donor" evidence="6">
    <location>
        <position position="80"/>
    </location>
</feature>
<dbReference type="InterPro" id="IPR016192">
    <property type="entry name" value="APOBEC/CMP_deaminase_Zn-bd"/>
</dbReference>